<dbReference type="eggNOG" id="ENOG5033D8X">
    <property type="taxonomic scope" value="Bacteria"/>
</dbReference>
<dbReference type="STRING" id="1249627.D779_2286"/>
<dbReference type="InterPro" id="IPR041657">
    <property type="entry name" value="HTH_17"/>
</dbReference>
<sequence length="73" mass="8652">MTEPHSTLPPELLQIRQQRLTRAQAAEYLGIPEHTLANWVTTKRKRVPYLKVGRRVYYAVADLDRFLEECRRT</sequence>
<dbReference type="RefSeq" id="WP_052348106.1">
    <property type="nucleotide sequence ID" value="NZ_AONC01000038.1"/>
</dbReference>
<dbReference type="InterPro" id="IPR036388">
    <property type="entry name" value="WH-like_DNA-bd_sf"/>
</dbReference>
<dbReference type="Proteomes" id="UP000019460">
    <property type="component" value="Unassembled WGS sequence"/>
</dbReference>
<dbReference type="SUPFAM" id="SSF46955">
    <property type="entry name" value="Putative DNA-binding domain"/>
    <property type="match status" value="1"/>
</dbReference>
<evidence type="ECO:0000313" key="2">
    <source>
        <dbReference type="EMBL" id="EXJ14592.1"/>
    </source>
</evidence>
<organism evidence="2 3">
    <name type="scientific">Imhoffiella purpurea</name>
    <dbReference type="NCBI Taxonomy" id="1249627"/>
    <lineage>
        <taxon>Bacteria</taxon>
        <taxon>Pseudomonadati</taxon>
        <taxon>Pseudomonadota</taxon>
        <taxon>Gammaproteobacteria</taxon>
        <taxon>Chromatiales</taxon>
        <taxon>Chromatiaceae</taxon>
        <taxon>Imhoffiella</taxon>
    </lineage>
</organism>
<comment type="caution">
    <text evidence="2">The sequence shown here is derived from an EMBL/GenBank/DDBJ whole genome shotgun (WGS) entry which is preliminary data.</text>
</comment>
<dbReference type="OrthoDB" id="8537306at2"/>
<feature type="domain" description="Helix-turn-helix" evidence="1">
    <location>
        <begin position="20"/>
        <end position="71"/>
    </location>
</feature>
<dbReference type="AlphaFoldDB" id="W9VEX3"/>
<name>W9VEX3_9GAMM</name>
<dbReference type="Pfam" id="PF12728">
    <property type="entry name" value="HTH_17"/>
    <property type="match status" value="1"/>
</dbReference>
<accession>W9VEX3</accession>
<dbReference type="InterPro" id="IPR009061">
    <property type="entry name" value="DNA-bd_dom_put_sf"/>
</dbReference>
<evidence type="ECO:0000259" key="1">
    <source>
        <dbReference type="Pfam" id="PF12728"/>
    </source>
</evidence>
<proteinExistence type="predicted"/>
<dbReference type="EMBL" id="AONC01000038">
    <property type="protein sequence ID" value="EXJ14592.1"/>
    <property type="molecule type" value="Genomic_DNA"/>
</dbReference>
<reference evidence="2 3" key="1">
    <citation type="submission" date="2012-11" db="EMBL/GenBank/DDBJ databases">
        <title>Genome assembly of Thiorhodococcus sp. AK35.</title>
        <authorList>
            <person name="Nupur N."/>
            <person name="Khatri I."/>
            <person name="Subramanian S."/>
            <person name="Pinnaka A."/>
        </authorList>
    </citation>
    <scope>NUCLEOTIDE SEQUENCE [LARGE SCALE GENOMIC DNA]</scope>
    <source>
        <strain evidence="2 3">AK35</strain>
    </source>
</reference>
<keyword evidence="3" id="KW-1185">Reference proteome</keyword>
<evidence type="ECO:0000313" key="3">
    <source>
        <dbReference type="Proteomes" id="UP000019460"/>
    </source>
</evidence>
<gene>
    <name evidence="2" type="ORF">D779_2286</name>
</gene>
<dbReference type="Gene3D" id="1.10.10.10">
    <property type="entry name" value="Winged helix-like DNA-binding domain superfamily/Winged helix DNA-binding domain"/>
    <property type="match status" value="1"/>
</dbReference>
<protein>
    <recommendedName>
        <fullName evidence="1">Helix-turn-helix domain-containing protein</fullName>
    </recommendedName>
</protein>